<evidence type="ECO:0000256" key="3">
    <source>
        <dbReference type="ARBA" id="ARBA00022989"/>
    </source>
</evidence>
<evidence type="ECO:0000256" key="4">
    <source>
        <dbReference type="ARBA" id="ARBA00023136"/>
    </source>
</evidence>
<evidence type="ECO:0000256" key="2">
    <source>
        <dbReference type="ARBA" id="ARBA00022692"/>
    </source>
</evidence>
<dbReference type="AlphaFoldDB" id="A0A8R1EHL1"/>
<proteinExistence type="predicted"/>
<keyword evidence="7" id="KW-1185">Reference proteome</keyword>
<protein>
    <submittedName>
        <fullName evidence="6">Uncharacterized protein</fullName>
    </submittedName>
</protein>
<name>A0A8R1EHL1_CAEJA</name>
<dbReference type="EnsemblMetazoa" id="CJA35084.1">
    <property type="protein sequence ID" value="CJA35084.1"/>
    <property type="gene ID" value="WBGene00210931"/>
</dbReference>
<accession>A0A8R1EHL1</accession>
<evidence type="ECO:0000256" key="5">
    <source>
        <dbReference type="SAM" id="Phobius"/>
    </source>
</evidence>
<keyword evidence="4 5" id="KW-0472">Membrane</keyword>
<feature type="transmembrane region" description="Helical" evidence="5">
    <location>
        <begin position="18"/>
        <end position="40"/>
    </location>
</feature>
<feature type="transmembrane region" description="Helical" evidence="5">
    <location>
        <begin position="91"/>
        <end position="110"/>
    </location>
</feature>
<evidence type="ECO:0000313" key="6">
    <source>
        <dbReference type="EnsemblMetazoa" id="CJA35084.1"/>
    </source>
</evidence>
<dbReference type="GO" id="GO:0046873">
    <property type="term" value="F:metal ion transmembrane transporter activity"/>
    <property type="evidence" value="ECO:0007669"/>
    <property type="project" value="InterPro"/>
</dbReference>
<dbReference type="GO" id="GO:0016020">
    <property type="term" value="C:membrane"/>
    <property type="evidence" value="ECO:0007669"/>
    <property type="project" value="UniProtKB-SubCell"/>
</dbReference>
<reference evidence="6" key="2">
    <citation type="submission" date="2022-06" db="UniProtKB">
        <authorList>
            <consortium name="EnsemblMetazoa"/>
        </authorList>
    </citation>
    <scope>IDENTIFICATION</scope>
    <source>
        <strain evidence="6">DF5081</strain>
    </source>
</reference>
<comment type="subcellular location">
    <subcellularLocation>
        <location evidence="1">Membrane</location>
        <topology evidence="1">Multi-pass membrane protein</topology>
    </subcellularLocation>
</comment>
<reference evidence="7" key="1">
    <citation type="submission" date="2010-08" db="EMBL/GenBank/DDBJ databases">
        <authorList>
            <consortium name="Caenorhabditis japonica Sequencing Consortium"/>
            <person name="Wilson R.K."/>
        </authorList>
    </citation>
    <scope>NUCLEOTIDE SEQUENCE [LARGE SCALE GENOMIC DNA]</scope>
    <source>
        <strain evidence="7">DF5081</strain>
    </source>
</reference>
<organism evidence="6 7">
    <name type="scientific">Caenorhabditis japonica</name>
    <dbReference type="NCBI Taxonomy" id="281687"/>
    <lineage>
        <taxon>Eukaryota</taxon>
        <taxon>Metazoa</taxon>
        <taxon>Ecdysozoa</taxon>
        <taxon>Nematoda</taxon>
        <taxon>Chromadorea</taxon>
        <taxon>Rhabditida</taxon>
        <taxon>Rhabditina</taxon>
        <taxon>Rhabditomorpha</taxon>
        <taxon>Rhabditoidea</taxon>
        <taxon>Rhabditidae</taxon>
        <taxon>Peloderinae</taxon>
        <taxon>Caenorhabditis</taxon>
    </lineage>
</organism>
<evidence type="ECO:0000256" key="1">
    <source>
        <dbReference type="ARBA" id="ARBA00004141"/>
    </source>
</evidence>
<keyword evidence="3 5" id="KW-1133">Transmembrane helix</keyword>
<dbReference type="Proteomes" id="UP000005237">
    <property type="component" value="Unassembled WGS sequence"/>
</dbReference>
<keyword evidence="2 5" id="KW-0812">Transmembrane</keyword>
<evidence type="ECO:0000313" key="7">
    <source>
        <dbReference type="Proteomes" id="UP000005237"/>
    </source>
</evidence>
<dbReference type="InterPro" id="IPR003689">
    <property type="entry name" value="ZIP"/>
</dbReference>
<dbReference type="Pfam" id="PF02535">
    <property type="entry name" value="Zip"/>
    <property type="match status" value="1"/>
</dbReference>
<feature type="transmembrane region" description="Helical" evidence="5">
    <location>
        <begin position="52"/>
        <end position="71"/>
    </location>
</feature>
<sequence>MGFCLGVRLVQTNLSTPWIAFAMFLFGVQVLIGGLAGIGIMKFISGGEQSTVALVSSVLQAISCGTFLYITTFEVIPNEIRNGHCRILKTMFIYFGFGIVVLFMLIFPGAS</sequence>